<sequence length="349" mass="39402">MILITDGEDSTNVGVEHNLAWENDIDVYALGVTNDPPEPVPVSTTCGCDKIGQMIYNNYWLDMIFVVDTSDGVARQDFASTKVLAKLEERTTKEMQSIISNFKQTGGQGVDVQKGLELAQDMITKEQEAKRRLNVRKVVVLITTESIDCRRQQTKFLKNKATDTETHVICQLVSIMETNCYCLDDYTQLTKNTDNCAKYAECYRVNSFSLPQNMAQTTCGEVGGTLPNIVGSEKEEFINELHKTAGFFPFWIDGTCTSADTCRYSDNSLVKYKNWCTAKKQPNFGNGNCVYEDQCVGFNVGWFTGSCDDFMTDRFFTCQVPACSVNHYCDYNTMGKKINKKPKLHLKRH</sequence>
<name>A0A0N4VM71_ENTVE</name>
<organism evidence="4">
    <name type="scientific">Enterobius vermicularis</name>
    <name type="common">Human pinworm</name>
    <dbReference type="NCBI Taxonomy" id="51028"/>
    <lineage>
        <taxon>Eukaryota</taxon>
        <taxon>Metazoa</taxon>
        <taxon>Ecdysozoa</taxon>
        <taxon>Nematoda</taxon>
        <taxon>Chromadorea</taxon>
        <taxon>Rhabditida</taxon>
        <taxon>Spirurina</taxon>
        <taxon>Oxyuridomorpha</taxon>
        <taxon>Oxyuroidea</taxon>
        <taxon>Oxyuridae</taxon>
        <taxon>Enterobius</taxon>
    </lineage>
</organism>
<dbReference type="EMBL" id="UXUI01011795">
    <property type="protein sequence ID" value="VDD96516.1"/>
    <property type="molecule type" value="Genomic_DNA"/>
</dbReference>
<proteinExistence type="predicted"/>
<evidence type="ECO:0000313" key="2">
    <source>
        <dbReference type="EMBL" id="VDD96516.1"/>
    </source>
</evidence>
<dbReference type="PANTHER" id="PTHR31024">
    <property type="entry name" value="C-TYPE LECTIN"/>
    <property type="match status" value="1"/>
</dbReference>
<evidence type="ECO:0000259" key="1">
    <source>
        <dbReference type="PROSITE" id="PS50041"/>
    </source>
</evidence>
<dbReference type="AlphaFoldDB" id="A0A0N4VM71"/>
<dbReference type="InterPro" id="IPR016187">
    <property type="entry name" value="CTDL_fold"/>
</dbReference>
<feature type="domain" description="C-type lectin" evidence="1">
    <location>
        <begin position="198"/>
        <end position="308"/>
    </location>
</feature>
<reference evidence="4" key="1">
    <citation type="submission" date="2017-02" db="UniProtKB">
        <authorList>
            <consortium name="WormBaseParasite"/>
        </authorList>
    </citation>
    <scope>IDENTIFICATION</scope>
</reference>
<dbReference type="SUPFAM" id="SSF53300">
    <property type="entry name" value="vWA-like"/>
    <property type="match status" value="1"/>
</dbReference>
<dbReference type="InterPro" id="IPR016186">
    <property type="entry name" value="C-type_lectin-like/link_sf"/>
</dbReference>
<dbReference type="Pfam" id="PF00059">
    <property type="entry name" value="Lectin_C"/>
    <property type="match status" value="1"/>
</dbReference>
<dbReference type="InterPro" id="IPR001304">
    <property type="entry name" value="C-type_lectin-like"/>
</dbReference>
<reference evidence="2 3" key="2">
    <citation type="submission" date="2018-10" db="EMBL/GenBank/DDBJ databases">
        <authorList>
            <consortium name="Pathogen Informatics"/>
        </authorList>
    </citation>
    <scope>NUCLEOTIDE SEQUENCE [LARGE SCALE GENOMIC DNA]</scope>
</reference>
<accession>A0A0N4VM71</accession>
<dbReference type="PANTHER" id="PTHR31024:SF3">
    <property type="entry name" value="C-TYPE LECTIN-RELATED"/>
    <property type="match status" value="1"/>
</dbReference>
<dbReference type="Gene3D" id="3.10.100.10">
    <property type="entry name" value="Mannose-Binding Protein A, subunit A"/>
    <property type="match status" value="1"/>
</dbReference>
<gene>
    <name evidence="2" type="ORF">EVEC_LOCUS11267</name>
</gene>
<dbReference type="Proteomes" id="UP000274131">
    <property type="component" value="Unassembled WGS sequence"/>
</dbReference>
<dbReference type="InterPro" id="IPR036465">
    <property type="entry name" value="vWFA_dom_sf"/>
</dbReference>
<dbReference type="CDD" id="cd00037">
    <property type="entry name" value="CLECT"/>
    <property type="match status" value="1"/>
</dbReference>
<dbReference type="WBParaSite" id="EVEC_0001202201-mRNA-1">
    <property type="protein sequence ID" value="EVEC_0001202201-mRNA-1"/>
    <property type="gene ID" value="EVEC_0001202201"/>
</dbReference>
<dbReference type="OrthoDB" id="5787264at2759"/>
<dbReference type="InterPro" id="IPR002035">
    <property type="entry name" value="VWF_A"/>
</dbReference>
<dbReference type="Gene3D" id="3.40.50.410">
    <property type="entry name" value="von Willebrand factor, type A domain"/>
    <property type="match status" value="1"/>
</dbReference>
<protein>
    <submittedName>
        <fullName evidence="4">C-type lectin domain-containing protein</fullName>
    </submittedName>
</protein>
<keyword evidence="3" id="KW-1185">Reference proteome</keyword>
<evidence type="ECO:0000313" key="4">
    <source>
        <dbReference type="WBParaSite" id="EVEC_0001202201-mRNA-1"/>
    </source>
</evidence>
<dbReference type="PROSITE" id="PS50041">
    <property type="entry name" value="C_TYPE_LECTIN_2"/>
    <property type="match status" value="1"/>
</dbReference>
<evidence type="ECO:0000313" key="3">
    <source>
        <dbReference type="Proteomes" id="UP000274131"/>
    </source>
</evidence>
<dbReference type="SMART" id="SM00034">
    <property type="entry name" value="CLECT"/>
    <property type="match status" value="1"/>
</dbReference>
<dbReference type="SUPFAM" id="SSF56436">
    <property type="entry name" value="C-type lectin-like"/>
    <property type="match status" value="1"/>
</dbReference>
<dbReference type="Pfam" id="PF00092">
    <property type="entry name" value="VWA"/>
    <property type="match status" value="1"/>
</dbReference>